<dbReference type="EMBL" id="CP001712">
    <property type="protein sequence ID" value="EAR14539.1"/>
    <property type="molecule type" value="Genomic_DNA"/>
</dbReference>
<gene>
    <name evidence="3" type="ordered locus">RB2501_00646</name>
</gene>
<dbReference type="HOGENOM" id="CLU_173284_0_0_10"/>
<organism evidence="3 4">
    <name type="scientific">Robiginitalea biformata (strain ATCC BAA-864 / DSM 15991 / KCTC 12146 / HTCC2501)</name>
    <dbReference type="NCBI Taxonomy" id="313596"/>
    <lineage>
        <taxon>Bacteria</taxon>
        <taxon>Pseudomonadati</taxon>
        <taxon>Bacteroidota</taxon>
        <taxon>Flavobacteriia</taxon>
        <taxon>Flavobacteriales</taxon>
        <taxon>Flavobacteriaceae</taxon>
        <taxon>Robiginitalea</taxon>
    </lineage>
</organism>
<dbReference type="OrthoDB" id="8965954at2"/>
<accession>A4CNS2</accession>
<evidence type="ECO:0000259" key="2">
    <source>
        <dbReference type="Pfam" id="PF13239"/>
    </source>
</evidence>
<dbReference type="Pfam" id="PF13239">
    <property type="entry name" value="2TM"/>
    <property type="match status" value="1"/>
</dbReference>
<dbReference type="AlphaFoldDB" id="A4CNS2"/>
<keyword evidence="4" id="KW-1185">Reference proteome</keyword>
<name>A4CNS2_ROBBH</name>
<dbReference type="Proteomes" id="UP000009049">
    <property type="component" value="Chromosome"/>
</dbReference>
<evidence type="ECO:0000313" key="3">
    <source>
        <dbReference type="EMBL" id="EAR14539.1"/>
    </source>
</evidence>
<feature type="transmembrane region" description="Helical" evidence="1">
    <location>
        <begin position="21"/>
        <end position="41"/>
    </location>
</feature>
<keyword evidence="1" id="KW-0812">Transmembrane</keyword>
<feature type="domain" description="2TM" evidence="2">
    <location>
        <begin position="9"/>
        <end position="94"/>
    </location>
</feature>
<dbReference type="KEGG" id="rbi:RB2501_00646"/>
<sequence>METPEEKLKRAKKRVEEIKGFYIHLSVFIFINLMLLIVQNIRIFYDGQALFQWYSLYTPLFWGIGLAFHGAKVFGWLPFFGKKWEDEQIRKYMEKDRRESEKFK</sequence>
<keyword evidence="1" id="KW-1133">Transmembrane helix</keyword>
<reference evidence="3 4" key="1">
    <citation type="journal article" date="2009" name="J. Bacteriol.">
        <title>Complete genome sequence of Robiginitalea biformata HTCC2501.</title>
        <authorList>
            <person name="Oh H.M."/>
            <person name="Giovannoni S.J."/>
            <person name="Lee K."/>
            <person name="Ferriera S."/>
            <person name="Johnson J."/>
            <person name="Cho J.C."/>
        </authorList>
    </citation>
    <scope>NUCLEOTIDE SEQUENCE [LARGE SCALE GENOMIC DNA]</scope>
    <source>
        <strain evidence="4">ATCC BAA-864 / HTCC2501 / KCTC 12146</strain>
    </source>
</reference>
<keyword evidence="1" id="KW-0472">Membrane</keyword>
<evidence type="ECO:0000313" key="4">
    <source>
        <dbReference type="Proteomes" id="UP000009049"/>
    </source>
</evidence>
<evidence type="ECO:0000256" key="1">
    <source>
        <dbReference type="SAM" id="Phobius"/>
    </source>
</evidence>
<protein>
    <recommendedName>
        <fullName evidence="2">2TM domain-containing protein</fullName>
    </recommendedName>
</protein>
<proteinExistence type="predicted"/>
<dbReference type="STRING" id="313596.RB2501_00646"/>
<dbReference type="InterPro" id="IPR025698">
    <property type="entry name" value="2TM_dom"/>
</dbReference>
<dbReference type="RefSeq" id="WP_015755327.1">
    <property type="nucleotide sequence ID" value="NC_013222.1"/>
</dbReference>
<dbReference type="eggNOG" id="COG2972">
    <property type="taxonomic scope" value="Bacteria"/>
</dbReference>
<feature type="transmembrane region" description="Helical" evidence="1">
    <location>
        <begin position="61"/>
        <end position="81"/>
    </location>
</feature>